<dbReference type="Proteomes" id="UP000640583">
    <property type="component" value="Unassembled WGS sequence"/>
</dbReference>
<evidence type="ECO:0000313" key="2">
    <source>
        <dbReference type="Proteomes" id="UP000640583"/>
    </source>
</evidence>
<comment type="caution">
    <text evidence="1">The sequence shown here is derived from an EMBL/GenBank/DDBJ whole genome shotgun (WGS) entry which is preliminary data.</text>
</comment>
<dbReference type="SUPFAM" id="SSF52540">
    <property type="entry name" value="P-loop containing nucleoside triphosphate hydrolases"/>
    <property type="match status" value="1"/>
</dbReference>
<protein>
    <submittedName>
        <fullName evidence="1">Uncharacterized protein</fullName>
    </submittedName>
</protein>
<dbReference type="EMBL" id="JADCKQ010000014">
    <property type="protein sequence ID" value="MBI1495078.1"/>
    <property type="molecule type" value="Genomic_DNA"/>
</dbReference>
<sequence>MTSSQPNLFLHLGPPKSASTTIQAYLDSFRLPLLKMGLYVPRRGRTMHNAIIQTAIHPHYNIDHFDPLSAVYWPWARSAKAWANERAHCLQELAKPLWDRTDIILSSEALFFRDPHHMLGALKAFCDLYGYRLRPVLYLRNPVSAARSFAAHSMVWAPFVQNDEAHLQRIIHYCNHLEKFVMAADELLGSESCILRPLHRDLLPEGCLFTDLHQSLGLPAYGNWGKYARNENEGYGQVAAELSAALTQQQSTVHATPQARAIHRASALPDTLRSLIRDETPFALNSRLQQNITTATAAHCKAMCERTGFTQVYAPEAATEPSPRGLERKDFMRVKRRLTTVSTDHKNTRLHGQRGEAMRLSEDPGFHVFLKVQNATDEAALSPWLQKFRACNPGFVRQIFITDMRPGVVYEEDWVTEVEASGAVFIQQSRAETPTVADMLRELPDEPVVSLSLSIRPPSLKGSLIDINMNCAPHRHENQMSRWLDTSELSAFWGKLCEAFELSESRIRQQRYSEQDWRQFPQYGDDWLITPDPHRFADQYQKVCKGLQVAEKAPWCNLPLTDLIRITALPLTIGLCGGGPDLIAQDIFVSQAQP</sequence>
<proteinExistence type="predicted"/>
<dbReference type="AlphaFoldDB" id="A0A8J7IY99"/>
<organism evidence="1 2">
    <name type="scientific">Halocynthiibacter styelae</name>
    <dbReference type="NCBI Taxonomy" id="2761955"/>
    <lineage>
        <taxon>Bacteria</taxon>
        <taxon>Pseudomonadati</taxon>
        <taxon>Pseudomonadota</taxon>
        <taxon>Alphaproteobacteria</taxon>
        <taxon>Rhodobacterales</taxon>
        <taxon>Paracoccaceae</taxon>
        <taxon>Halocynthiibacter</taxon>
    </lineage>
</organism>
<accession>A0A8J7IY99</accession>
<dbReference type="InterPro" id="IPR027417">
    <property type="entry name" value="P-loop_NTPase"/>
</dbReference>
<reference evidence="1" key="1">
    <citation type="submission" date="2020-10" db="EMBL/GenBank/DDBJ databases">
        <title>Paenihalocynthiibacter styelae gen. nov., sp. nov., isolated from stalked sea squirt Styela clava.</title>
        <authorList>
            <person name="Kim Y.-O."/>
            <person name="Yoon J.-H."/>
        </authorList>
    </citation>
    <scope>NUCLEOTIDE SEQUENCE</scope>
    <source>
        <strain evidence="1">MYP1-1</strain>
    </source>
</reference>
<evidence type="ECO:0000313" key="1">
    <source>
        <dbReference type="EMBL" id="MBI1495078.1"/>
    </source>
</evidence>
<keyword evidence="2" id="KW-1185">Reference proteome</keyword>
<gene>
    <name evidence="1" type="ORF">H1D41_15650</name>
</gene>
<name>A0A8J7IY99_9RHOB</name>
<dbReference type="RefSeq" id="WP_228849802.1">
    <property type="nucleotide sequence ID" value="NZ_JADCKQ010000014.1"/>
</dbReference>